<evidence type="ECO:0000313" key="1">
    <source>
        <dbReference type="EMBL" id="CAB4557790.1"/>
    </source>
</evidence>
<proteinExistence type="predicted"/>
<organism evidence="1">
    <name type="scientific">freshwater metagenome</name>
    <dbReference type="NCBI Taxonomy" id="449393"/>
    <lineage>
        <taxon>unclassified sequences</taxon>
        <taxon>metagenomes</taxon>
        <taxon>ecological metagenomes</taxon>
    </lineage>
</organism>
<name>A0A6J6D1V5_9ZZZZ</name>
<reference evidence="1" key="1">
    <citation type="submission" date="2020-05" db="EMBL/GenBank/DDBJ databases">
        <authorList>
            <person name="Chiriac C."/>
            <person name="Salcher M."/>
            <person name="Ghai R."/>
            <person name="Kavagutti S V."/>
        </authorList>
    </citation>
    <scope>NUCLEOTIDE SEQUENCE</scope>
</reference>
<dbReference type="Pfam" id="PF11230">
    <property type="entry name" value="YjjI-like"/>
    <property type="match status" value="1"/>
</dbReference>
<sequence>MKLDEHRRVVRGIVDDPTLTYRQRIQSLALAAENLLDPPKVSDDCATALEQRVICDMYEGAAPHRPRYTLPDYERAMRTGSEFLELAPPTSFDDATTFLLALYGNVPSITGYPVWFGDIDRLLEPFAAELDDAELRRRLRRFWTLLDRLFPDAFAHANLGPADGRVMRAALAVHRDAHQIVPNLTLRVDPAVTPDDLLLDAIRTVATVAQPHLVNHPMMVDDLGERYGVVSCYNSLLVGGGAHTLVRLNLHEAARRHRGRSDRFVTDTLARNVELAAELMTSRIEHLVDEARFFDHSWLVREGLLSLDRFTAMFGIVGLAECVEHLLTEDGQPGRYGHDLHADDLAHRIVRETSASVHAIPMPYCEGTGGRALLHSQAGLERDVDLTAGTRVRAGDEPPLYRHITAVAPNHRWFPSGVSDVVRLDPGIAENPQAGVDIAKGAMSLGMRDVTFEVAGGEFVRITGYLARRRDVDRTPDERAATPLAVRHSSTVLAAGSFANAHLDTRSVQRVRCHELDAGSAR</sequence>
<gene>
    <name evidence="1" type="ORF">UFOPK1493_01534</name>
</gene>
<protein>
    <submittedName>
        <fullName evidence="1">Unannotated protein</fullName>
    </submittedName>
</protein>
<accession>A0A6J6D1V5</accession>
<dbReference type="InterPro" id="IPR016905">
    <property type="entry name" value="Glycyl_radical_YjjI-like"/>
</dbReference>
<dbReference type="AlphaFoldDB" id="A0A6J6D1V5"/>
<dbReference type="SUPFAM" id="SSF51998">
    <property type="entry name" value="PFL-like glycyl radical enzymes"/>
    <property type="match status" value="1"/>
</dbReference>
<dbReference type="NCBIfam" id="TIGR04040">
    <property type="entry name" value="glycyl_YjjI"/>
    <property type="match status" value="1"/>
</dbReference>
<dbReference type="EMBL" id="CAEZSR010000047">
    <property type="protein sequence ID" value="CAB4557790.1"/>
    <property type="molecule type" value="Genomic_DNA"/>
</dbReference>